<dbReference type="GO" id="GO:0008168">
    <property type="term" value="F:methyltransferase activity"/>
    <property type="evidence" value="ECO:0007669"/>
    <property type="project" value="UniProtKB-KW"/>
</dbReference>
<evidence type="ECO:0000259" key="1">
    <source>
        <dbReference type="Pfam" id="PF13649"/>
    </source>
</evidence>
<name>A0AA40K8C7_9PEZI</name>
<keyword evidence="3" id="KW-1185">Reference proteome</keyword>
<feature type="domain" description="Methyltransferase" evidence="1">
    <location>
        <begin position="67"/>
        <end position="165"/>
    </location>
</feature>
<accession>A0AA40K8C7</accession>
<dbReference type="InterPro" id="IPR029063">
    <property type="entry name" value="SAM-dependent_MTases_sf"/>
</dbReference>
<dbReference type="CDD" id="cd02440">
    <property type="entry name" value="AdoMet_MTases"/>
    <property type="match status" value="1"/>
</dbReference>
<sequence length="234" mass="25596">MAETKPTHSVPSNLKNRLAESYDAIAPVYNNWTSGHSALRTDFLNRLLDLIPSPDPVNSQPALLHALELGCGAGVPITSTLLSSPRGIPFHVTANDLSSSQLALAKESLGTDDMKVKWVEGDMMALSFPDESFDVIIALYSLIHLPREEQTEMMRRVCRWLKVGGLVLVNFGAEESEGSEIENWLGGWMYWSGWGAEKSLAVVAEVGLKVVRGEVTPEDGVDASFLWVVGKKTE</sequence>
<dbReference type="PANTHER" id="PTHR44068:SF11">
    <property type="entry name" value="GERANYL DIPHOSPHATE 2-C-METHYLTRANSFERASE"/>
    <property type="match status" value="1"/>
</dbReference>
<evidence type="ECO:0000313" key="3">
    <source>
        <dbReference type="Proteomes" id="UP001172155"/>
    </source>
</evidence>
<keyword evidence="2" id="KW-0489">Methyltransferase</keyword>
<keyword evidence="2" id="KW-0808">Transferase</keyword>
<dbReference type="EMBL" id="JAUKUD010000003">
    <property type="protein sequence ID" value="KAK0749773.1"/>
    <property type="molecule type" value="Genomic_DNA"/>
</dbReference>
<dbReference type="PANTHER" id="PTHR44068">
    <property type="entry name" value="ZGC:194242"/>
    <property type="match status" value="1"/>
</dbReference>
<protein>
    <submittedName>
        <fullName evidence="2">Methyltransferase domain-containing protein</fullName>
    </submittedName>
</protein>
<gene>
    <name evidence="2" type="ORF">B0T18DRAFT_323337</name>
</gene>
<reference evidence="2" key="1">
    <citation type="submission" date="2023-06" db="EMBL/GenBank/DDBJ databases">
        <title>Genome-scale phylogeny and comparative genomics of the fungal order Sordariales.</title>
        <authorList>
            <consortium name="Lawrence Berkeley National Laboratory"/>
            <person name="Hensen N."/>
            <person name="Bonometti L."/>
            <person name="Westerberg I."/>
            <person name="Brannstrom I.O."/>
            <person name="Guillou S."/>
            <person name="Cros-Aarteil S."/>
            <person name="Calhoun S."/>
            <person name="Haridas S."/>
            <person name="Kuo A."/>
            <person name="Mondo S."/>
            <person name="Pangilinan J."/>
            <person name="Riley R."/>
            <person name="LaButti K."/>
            <person name="Andreopoulos B."/>
            <person name="Lipzen A."/>
            <person name="Chen C."/>
            <person name="Yanf M."/>
            <person name="Daum C."/>
            <person name="Ng V."/>
            <person name="Clum A."/>
            <person name="Steindorff A."/>
            <person name="Ohm R."/>
            <person name="Martin F."/>
            <person name="Silar P."/>
            <person name="Natvig D."/>
            <person name="Lalanne C."/>
            <person name="Gautier V."/>
            <person name="Ament-velasquez S.L."/>
            <person name="Kruys A."/>
            <person name="Hutchinson M.I."/>
            <person name="Powell A.J."/>
            <person name="Barry K."/>
            <person name="Miller A.N."/>
            <person name="Grigoriev I.V."/>
            <person name="Debuchy R."/>
            <person name="Gladieux P."/>
            <person name="Thoren M.H."/>
            <person name="Johannesson H."/>
        </authorList>
    </citation>
    <scope>NUCLEOTIDE SEQUENCE</scope>
    <source>
        <strain evidence="2">SMH3187-1</strain>
    </source>
</reference>
<dbReference type="InterPro" id="IPR041698">
    <property type="entry name" value="Methyltransf_25"/>
</dbReference>
<dbReference type="AlphaFoldDB" id="A0AA40K8C7"/>
<dbReference type="SUPFAM" id="SSF53335">
    <property type="entry name" value="S-adenosyl-L-methionine-dependent methyltransferases"/>
    <property type="match status" value="1"/>
</dbReference>
<dbReference type="Proteomes" id="UP001172155">
    <property type="component" value="Unassembled WGS sequence"/>
</dbReference>
<proteinExistence type="predicted"/>
<dbReference type="InterPro" id="IPR050447">
    <property type="entry name" value="Erg6_SMT_methyltransf"/>
</dbReference>
<evidence type="ECO:0000313" key="2">
    <source>
        <dbReference type="EMBL" id="KAK0749773.1"/>
    </source>
</evidence>
<dbReference type="Gene3D" id="3.40.50.150">
    <property type="entry name" value="Vaccinia Virus protein VP39"/>
    <property type="match status" value="1"/>
</dbReference>
<dbReference type="GO" id="GO:0032259">
    <property type="term" value="P:methylation"/>
    <property type="evidence" value="ECO:0007669"/>
    <property type="project" value="UniProtKB-KW"/>
</dbReference>
<organism evidence="2 3">
    <name type="scientific">Schizothecium vesticola</name>
    <dbReference type="NCBI Taxonomy" id="314040"/>
    <lineage>
        <taxon>Eukaryota</taxon>
        <taxon>Fungi</taxon>
        <taxon>Dikarya</taxon>
        <taxon>Ascomycota</taxon>
        <taxon>Pezizomycotina</taxon>
        <taxon>Sordariomycetes</taxon>
        <taxon>Sordariomycetidae</taxon>
        <taxon>Sordariales</taxon>
        <taxon>Schizotheciaceae</taxon>
        <taxon>Schizothecium</taxon>
    </lineage>
</organism>
<dbReference type="Pfam" id="PF13649">
    <property type="entry name" value="Methyltransf_25"/>
    <property type="match status" value="1"/>
</dbReference>
<comment type="caution">
    <text evidence="2">The sequence shown here is derived from an EMBL/GenBank/DDBJ whole genome shotgun (WGS) entry which is preliminary data.</text>
</comment>